<dbReference type="GO" id="GO:0016020">
    <property type="term" value="C:membrane"/>
    <property type="evidence" value="ECO:0007669"/>
    <property type="project" value="UniProtKB-SubCell"/>
</dbReference>
<feature type="transmembrane region" description="Helical" evidence="6">
    <location>
        <begin position="50"/>
        <end position="69"/>
    </location>
</feature>
<protein>
    <recommendedName>
        <fullName evidence="7">Amino acid permease/ SLC12A domain-containing protein</fullName>
    </recommendedName>
</protein>
<feature type="transmembrane region" description="Helical" evidence="6">
    <location>
        <begin position="161"/>
        <end position="181"/>
    </location>
</feature>
<feature type="transmembrane region" description="Helical" evidence="6">
    <location>
        <begin position="406"/>
        <end position="423"/>
    </location>
</feature>
<reference evidence="9" key="1">
    <citation type="submission" date="2016-05" db="EMBL/GenBank/DDBJ databases">
        <title>Comparative genomics of biotechnologically important yeasts.</title>
        <authorList>
            <consortium name="DOE Joint Genome Institute"/>
            <person name="Riley R."/>
            <person name="Haridas S."/>
            <person name="Wolfe K.H."/>
            <person name="Lopes M.R."/>
            <person name="Hittinger C.T."/>
            <person name="Goker M."/>
            <person name="Salamov A."/>
            <person name="Wisecaver J."/>
            <person name="Long T.M."/>
            <person name="Aerts A.L."/>
            <person name="Barry K."/>
            <person name="Choi C."/>
            <person name="Clum A."/>
            <person name="Coughlan A.Y."/>
            <person name="Deshpande S."/>
            <person name="Douglass A.P."/>
            <person name="Hanson S.J."/>
            <person name="Klenk H.-P."/>
            <person name="Labutti K."/>
            <person name="Lapidus A."/>
            <person name="Lindquist E."/>
            <person name="Lipzen A."/>
            <person name="Meier-Kolthoff J.P."/>
            <person name="Ohm R.A."/>
            <person name="Otillar R.P."/>
            <person name="Pangilinan J."/>
            <person name="Peng Y."/>
            <person name="Rokas A."/>
            <person name="Rosa C.A."/>
            <person name="Scheuner C."/>
            <person name="Sibirny A.A."/>
            <person name="Slot J.C."/>
            <person name="Stielow J.B."/>
            <person name="Sun H."/>
            <person name="Kurtzman C.P."/>
            <person name="Blackwell M."/>
            <person name="Grigoriev I.V."/>
            <person name="Jeffries T.W."/>
        </authorList>
    </citation>
    <scope>NUCLEOTIDE SEQUENCE [LARGE SCALE GENOMIC DNA]</scope>
    <source>
        <strain evidence="9">NRRL Y-1933</strain>
    </source>
</reference>
<evidence type="ECO:0000256" key="6">
    <source>
        <dbReference type="SAM" id="Phobius"/>
    </source>
</evidence>
<feature type="transmembrane region" description="Helical" evidence="6">
    <location>
        <begin position="435"/>
        <end position="452"/>
    </location>
</feature>
<evidence type="ECO:0000256" key="1">
    <source>
        <dbReference type="ARBA" id="ARBA00004141"/>
    </source>
</evidence>
<comment type="similarity">
    <text evidence="2">Belongs to the amino acid-polyamine-organocation (APC) superfamily. YAT (TC 2.A.3.10) family.</text>
</comment>
<dbReference type="AlphaFoldDB" id="A0A1E4RJI4"/>
<evidence type="ECO:0000256" key="5">
    <source>
        <dbReference type="ARBA" id="ARBA00023136"/>
    </source>
</evidence>
<name>A0A1E4RJI4_9ASCO</name>
<feature type="transmembrane region" description="Helical" evidence="6">
    <location>
        <begin position="201"/>
        <end position="221"/>
    </location>
</feature>
<dbReference type="PANTHER" id="PTHR43341">
    <property type="entry name" value="AMINO ACID PERMEASE"/>
    <property type="match status" value="1"/>
</dbReference>
<feature type="transmembrane region" description="Helical" evidence="6">
    <location>
        <begin position="21"/>
        <end position="44"/>
    </location>
</feature>
<feature type="transmembrane region" description="Helical" evidence="6">
    <location>
        <begin position="290"/>
        <end position="312"/>
    </location>
</feature>
<dbReference type="PIRSF" id="PIRSF006060">
    <property type="entry name" value="AA_transporter"/>
    <property type="match status" value="1"/>
</dbReference>
<accession>A0A1E4RJI4</accession>
<comment type="subcellular location">
    <subcellularLocation>
        <location evidence="1">Membrane</location>
        <topology evidence="1">Multi-pass membrane protein</topology>
    </subcellularLocation>
</comment>
<dbReference type="GeneID" id="30993775"/>
<evidence type="ECO:0000256" key="4">
    <source>
        <dbReference type="ARBA" id="ARBA00022989"/>
    </source>
</evidence>
<feature type="domain" description="Amino acid permease/ SLC12A" evidence="7">
    <location>
        <begin position="24"/>
        <end position="428"/>
    </location>
</feature>
<feature type="transmembrane region" description="Helical" evidence="6">
    <location>
        <begin position="344"/>
        <end position="363"/>
    </location>
</feature>
<feature type="transmembrane region" description="Helical" evidence="6">
    <location>
        <begin position="249"/>
        <end position="270"/>
    </location>
</feature>
<dbReference type="RefSeq" id="XP_020076463.1">
    <property type="nucleotide sequence ID" value="XM_020219225.1"/>
</dbReference>
<dbReference type="Proteomes" id="UP000095085">
    <property type="component" value="Unassembled WGS sequence"/>
</dbReference>
<proteinExistence type="inferred from homology"/>
<dbReference type="Pfam" id="PF00324">
    <property type="entry name" value="AA_permease"/>
    <property type="match status" value="1"/>
</dbReference>
<feature type="transmembrane region" description="Helical" evidence="6">
    <location>
        <begin position="128"/>
        <end position="149"/>
    </location>
</feature>
<dbReference type="InterPro" id="IPR050524">
    <property type="entry name" value="APC_YAT"/>
</dbReference>
<dbReference type="GO" id="GO:0015171">
    <property type="term" value="F:amino acid transmembrane transporter activity"/>
    <property type="evidence" value="ECO:0007669"/>
    <property type="project" value="TreeGrafter"/>
</dbReference>
<keyword evidence="3 6" id="KW-0812">Transmembrane</keyword>
<dbReference type="Gene3D" id="1.20.1740.10">
    <property type="entry name" value="Amino acid/polyamine transporter I"/>
    <property type="match status" value="1"/>
</dbReference>
<dbReference type="InterPro" id="IPR004841">
    <property type="entry name" value="AA-permease/SLC12A_dom"/>
</dbReference>
<sequence>MSMMDEYTPLNPCSTKRLLSPNVISLISIGSTIGTGLFFLISSILIKGPLVSILSFTYISFISLIILLITKELSCLKPDNGSLCQFQSYLLSRSIGLANNLIYWLSWCFTLSLELSILYSLLNSYLSVPYYTSIITIWFLLTLINLLPVNYFGLFEVFFSLFKLLFLFSWLFITTLALFGLNPHWEPIGFSNWFANWPTSFLGPLSLSNLLSGLIATSFTFQSIESIALTSGELQNPSPQNFNKIIKLILFRIIVFYLISLFILTLLVPYNDPDLSSLSSPFLIALKNSYYQTSSLLSLFNFIIFTTILSAANSNIYFGSRSLIALVESSNIPHSSHILKTVNGVPYISILLTSFIGLSTILLQSDSLISIFNFLLSTCASAGLLMWCLLLFSYIRFCHKINHSNWLYFASWFSAINIIFILLTNGIDSFSFSSYLTPFLFFTFWGVLHFFLNESSWLIPIDSIHFI</sequence>
<evidence type="ECO:0000313" key="8">
    <source>
        <dbReference type="EMBL" id="ODV67396.1"/>
    </source>
</evidence>
<gene>
    <name evidence="8" type="ORF">HYPBUDRAFT_11967</name>
</gene>
<dbReference type="STRING" id="984485.A0A1E4RJI4"/>
<keyword evidence="9" id="KW-1185">Reference proteome</keyword>
<organism evidence="8 9">
    <name type="scientific">Hyphopichia burtonii NRRL Y-1933</name>
    <dbReference type="NCBI Taxonomy" id="984485"/>
    <lineage>
        <taxon>Eukaryota</taxon>
        <taxon>Fungi</taxon>
        <taxon>Dikarya</taxon>
        <taxon>Ascomycota</taxon>
        <taxon>Saccharomycotina</taxon>
        <taxon>Pichiomycetes</taxon>
        <taxon>Debaryomycetaceae</taxon>
        <taxon>Hyphopichia</taxon>
    </lineage>
</organism>
<evidence type="ECO:0000256" key="2">
    <source>
        <dbReference type="ARBA" id="ARBA00006983"/>
    </source>
</evidence>
<evidence type="ECO:0000256" key="3">
    <source>
        <dbReference type="ARBA" id="ARBA00022692"/>
    </source>
</evidence>
<feature type="transmembrane region" description="Helical" evidence="6">
    <location>
        <begin position="369"/>
        <end position="394"/>
    </location>
</feature>
<dbReference type="EMBL" id="KV454541">
    <property type="protein sequence ID" value="ODV67396.1"/>
    <property type="molecule type" value="Genomic_DNA"/>
</dbReference>
<dbReference type="OrthoDB" id="5982228at2759"/>
<feature type="transmembrane region" description="Helical" evidence="6">
    <location>
        <begin position="101"/>
        <end position="122"/>
    </location>
</feature>
<keyword evidence="4 6" id="KW-1133">Transmembrane helix</keyword>
<keyword evidence="5 6" id="KW-0472">Membrane</keyword>
<dbReference type="PANTHER" id="PTHR43341:SF4">
    <property type="entry name" value="ARGININE PERMEASE CAN1-RELATED"/>
    <property type="match status" value="1"/>
</dbReference>
<evidence type="ECO:0000259" key="7">
    <source>
        <dbReference type="Pfam" id="PF00324"/>
    </source>
</evidence>
<evidence type="ECO:0000313" key="9">
    <source>
        <dbReference type="Proteomes" id="UP000095085"/>
    </source>
</evidence>